<feature type="binding site" evidence="2">
    <location>
        <position position="146"/>
    </location>
    <ligand>
        <name>Mn(2+)</name>
        <dbReference type="ChEBI" id="CHEBI:29035"/>
        <label>2</label>
    </ligand>
</feature>
<comment type="caution">
    <text evidence="3">The sequence shown here is derived from an EMBL/GenBank/DDBJ whole genome shotgun (WGS) entry which is preliminary data.</text>
</comment>
<feature type="binding site" evidence="2">
    <location>
        <position position="177"/>
    </location>
    <ligand>
        <name>Mn(2+)</name>
        <dbReference type="ChEBI" id="CHEBI:29035"/>
        <label>2</label>
    </ligand>
</feature>
<dbReference type="GO" id="GO:0046872">
    <property type="term" value="F:metal ion binding"/>
    <property type="evidence" value="ECO:0007669"/>
    <property type="project" value="UniProtKB-KW"/>
</dbReference>
<dbReference type="SUPFAM" id="SSF53187">
    <property type="entry name" value="Zn-dependent exopeptidases"/>
    <property type="match status" value="1"/>
</dbReference>
<evidence type="ECO:0000256" key="2">
    <source>
        <dbReference type="PIRSR" id="PIRSR005962-1"/>
    </source>
</evidence>
<dbReference type="EMBL" id="UYIO01000001">
    <property type="protein sequence ID" value="VDG76961.1"/>
    <property type="molecule type" value="Genomic_DNA"/>
</dbReference>
<comment type="cofactor">
    <cofactor evidence="2">
        <name>Mn(2+)</name>
        <dbReference type="ChEBI" id="CHEBI:29035"/>
    </cofactor>
    <text evidence="2">The Mn(2+) ion enhances activity.</text>
</comment>
<dbReference type="STRING" id="1657.ACU20_03575"/>
<evidence type="ECO:0000313" key="3">
    <source>
        <dbReference type="EMBL" id="VDG76961.1"/>
    </source>
</evidence>
<dbReference type="GO" id="GO:0019877">
    <property type="term" value="P:diaminopimelate biosynthetic process"/>
    <property type="evidence" value="ECO:0007669"/>
    <property type="project" value="UniProtKB-ARBA"/>
</dbReference>
<dbReference type="Gene3D" id="3.30.70.360">
    <property type="match status" value="1"/>
</dbReference>
<accession>A0A0K9EQW3</accession>
<dbReference type="AlphaFoldDB" id="A0A0K9EQW3"/>
<feature type="binding site" evidence="2">
    <location>
        <position position="379"/>
    </location>
    <ligand>
        <name>Mn(2+)</name>
        <dbReference type="ChEBI" id="CHEBI:29035"/>
        <label>2</label>
    </ligand>
</feature>
<evidence type="ECO:0000313" key="4">
    <source>
        <dbReference type="Proteomes" id="UP000269974"/>
    </source>
</evidence>
<dbReference type="InterPro" id="IPR002933">
    <property type="entry name" value="Peptidase_M20"/>
</dbReference>
<dbReference type="SUPFAM" id="SSF55031">
    <property type="entry name" value="Bacterial exopeptidase dimerisation domain"/>
    <property type="match status" value="1"/>
</dbReference>
<name>A0A0K9EQW3_9ACTO</name>
<gene>
    <name evidence="3" type="primary">yxeP_2</name>
    <name evidence="3" type="ORF">NCTC10327_01593</name>
</gene>
<dbReference type="InterPro" id="IPR036264">
    <property type="entry name" value="Bact_exopeptidase_dim_dom"/>
</dbReference>
<keyword evidence="2" id="KW-0479">Metal-binding</keyword>
<feature type="binding site" evidence="2">
    <location>
        <position position="110"/>
    </location>
    <ligand>
        <name>Mn(2+)</name>
        <dbReference type="ChEBI" id="CHEBI:29035"/>
        <label>2</label>
    </ligand>
</feature>
<dbReference type="InterPro" id="IPR017439">
    <property type="entry name" value="Amidohydrolase"/>
</dbReference>
<evidence type="ECO:0000256" key="1">
    <source>
        <dbReference type="ARBA" id="ARBA00022801"/>
    </source>
</evidence>
<proteinExistence type="predicted"/>
<dbReference type="PANTHER" id="PTHR11014">
    <property type="entry name" value="PEPTIDASE M20 FAMILY MEMBER"/>
    <property type="match status" value="1"/>
</dbReference>
<dbReference type="FunFam" id="3.30.70.360:FF:000001">
    <property type="entry name" value="N-acetyldiaminopimelate deacetylase"/>
    <property type="match status" value="1"/>
</dbReference>
<reference evidence="3 4" key="1">
    <citation type="submission" date="2018-11" db="EMBL/GenBank/DDBJ databases">
        <authorList>
            <consortium name="Pathogen Informatics"/>
        </authorList>
    </citation>
    <scope>NUCLEOTIDE SEQUENCE [LARGE SCALE GENOMIC DNA]</scope>
    <source>
        <strain evidence="3 4">NCTC10327</strain>
    </source>
</reference>
<dbReference type="EC" id="3.-.-.-" evidence="3"/>
<dbReference type="Proteomes" id="UP000269974">
    <property type="component" value="Unassembled WGS sequence"/>
</dbReference>
<dbReference type="PIRSF" id="PIRSF005962">
    <property type="entry name" value="Pept_M20D_amidohydro"/>
    <property type="match status" value="1"/>
</dbReference>
<dbReference type="RefSeq" id="WP_049620464.1">
    <property type="nucleotide sequence ID" value="NZ_LFUS01000048.1"/>
</dbReference>
<dbReference type="Pfam" id="PF07687">
    <property type="entry name" value="M20_dimer"/>
    <property type="match status" value="1"/>
</dbReference>
<dbReference type="InterPro" id="IPR011650">
    <property type="entry name" value="Peptidase_M20_dimer"/>
</dbReference>
<dbReference type="GO" id="GO:0004046">
    <property type="term" value="F:aminoacylase activity"/>
    <property type="evidence" value="ECO:0007669"/>
    <property type="project" value="UniProtKB-EC"/>
</dbReference>
<keyword evidence="2" id="KW-0464">Manganese</keyword>
<sequence>MSRFSAVSSLAKVEKELEELYVELHQNPELSMLETETAARLQGLLDKFGYETMSIGGGVVGILRNGDGPAVLFRSDIDGLPVKEETGLPYASTKTMKDRTGTVQPVMHACGHDMHMTAAIGAAWVMAENKDAWSGTYVALFQPAEETAEGARSMVNDGLVEKVNAKIGKLDVALGQHVLTDPEAGKVGTTAGPALSTAASLRITVTGRGSHGSMPHLGVDPILLAASIVTRLQGIVARELAPAEFGVVTVGSIHAGTQANIIPNSATLQLNVRAYSNETREQIIAAIKRIVTAECEASGAPEAPEIEVYDVFPLTNNDADVHSTVRTGFIEYFGADRVEHLDPVTASEDFSIVPDAFGVPYCYWGFGGFAKDQQVYPNHNPHFGPIMQPTLRTGAEAAAVSILSFLGK</sequence>
<dbReference type="EC" id="3.5.1.14" evidence="3"/>
<dbReference type="NCBIfam" id="TIGR01891">
    <property type="entry name" value="amidohydrolases"/>
    <property type="match status" value="1"/>
</dbReference>
<protein>
    <submittedName>
        <fullName evidence="3">N-acyl-L-amino acid amidohydrolase</fullName>
        <ecNumber evidence="3">3.-.-.-</ecNumber>
        <ecNumber evidence="3">3.5.1.14</ecNumber>
    </submittedName>
</protein>
<dbReference type="Pfam" id="PF01546">
    <property type="entry name" value="Peptidase_M20"/>
    <property type="match status" value="1"/>
</dbReference>
<feature type="binding site" evidence="2">
    <location>
        <position position="112"/>
    </location>
    <ligand>
        <name>Mn(2+)</name>
        <dbReference type="ChEBI" id="CHEBI:29035"/>
        <label>2</label>
    </ligand>
</feature>
<keyword evidence="1 3" id="KW-0378">Hydrolase</keyword>
<dbReference type="GO" id="GO:0050118">
    <property type="term" value="F:N-acetyldiaminopimelate deacetylase activity"/>
    <property type="evidence" value="ECO:0007669"/>
    <property type="project" value="UniProtKB-ARBA"/>
</dbReference>
<organism evidence="3 4">
    <name type="scientific">Actinobaculum suis</name>
    <dbReference type="NCBI Taxonomy" id="1657"/>
    <lineage>
        <taxon>Bacteria</taxon>
        <taxon>Bacillati</taxon>
        <taxon>Actinomycetota</taxon>
        <taxon>Actinomycetes</taxon>
        <taxon>Actinomycetales</taxon>
        <taxon>Actinomycetaceae</taxon>
        <taxon>Actinobaculum</taxon>
    </lineage>
</organism>
<dbReference type="Gene3D" id="3.40.630.10">
    <property type="entry name" value="Zn peptidases"/>
    <property type="match status" value="1"/>
</dbReference>
<dbReference type="PANTHER" id="PTHR11014:SF63">
    <property type="entry name" value="METALLOPEPTIDASE, PUTATIVE (AFU_ORTHOLOGUE AFUA_6G09600)-RELATED"/>
    <property type="match status" value="1"/>
</dbReference>